<evidence type="ECO:0000256" key="8">
    <source>
        <dbReference type="SAM" id="Phobius"/>
    </source>
</evidence>
<accession>A0A4P6ESH1</accession>
<keyword evidence="6" id="KW-0406">Ion transport</keyword>
<keyword evidence="4 8" id="KW-0812">Transmembrane</keyword>
<evidence type="ECO:0000313" key="10">
    <source>
        <dbReference type="Proteomes" id="UP000293568"/>
    </source>
</evidence>
<keyword evidence="7 8" id="KW-0472">Membrane</keyword>
<feature type="transmembrane region" description="Helical" evidence="8">
    <location>
        <begin position="133"/>
        <end position="153"/>
    </location>
</feature>
<evidence type="ECO:0000256" key="2">
    <source>
        <dbReference type="ARBA" id="ARBA00022448"/>
    </source>
</evidence>
<dbReference type="AlphaFoldDB" id="A0A4P6ESH1"/>
<dbReference type="PANTHER" id="PTHR32024:SF4">
    <property type="entry name" value="KTR SYSTEM POTASSIUM UPTAKE PROTEIN D"/>
    <property type="match status" value="1"/>
</dbReference>
<feature type="transmembrane region" description="Helical" evidence="8">
    <location>
        <begin position="296"/>
        <end position="312"/>
    </location>
</feature>
<proteinExistence type="predicted"/>
<evidence type="ECO:0000256" key="3">
    <source>
        <dbReference type="ARBA" id="ARBA00022475"/>
    </source>
</evidence>
<feature type="transmembrane region" description="Helical" evidence="8">
    <location>
        <begin position="357"/>
        <end position="378"/>
    </location>
</feature>
<dbReference type="EMBL" id="CP035492">
    <property type="protein sequence ID" value="QAY65882.1"/>
    <property type="molecule type" value="Genomic_DNA"/>
</dbReference>
<dbReference type="PANTHER" id="PTHR32024">
    <property type="entry name" value="TRK SYSTEM POTASSIUM UPTAKE PROTEIN TRKG-RELATED"/>
    <property type="match status" value="1"/>
</dbReference>
<dbReference type="InterPro" id="IPR003445">
    <property type="entry name" value="Cat_transpt"/>
</dbReference>
<reference evidence="9 10" key="1">
    <citation type="submission" date="2019-01" db="EMBL/GenBank/DDBJ databases">
        <title>Genome sequencing of strain FW100M-2.</title>
        <authorList>
            <person name="Heo J."/>
            <person name="Kim S.-J."/>
            <person name="Kim J.-S."/>
            <person name="Hong S.-B."/>
            <person name="Kwon S.-W."/>
        </authorList>
    </citation>
    <scope>NUCLEOTIDE SEQUENCE [LARGE SCALE GENOMIC DNA]</scope>
    <source>
        <strain evidence="9 10">FW100M-2</strain>
    </source>
</reference>
<dbReference type="Proteomes" id="UP000293568">
    <property type="component" value="Chromosome"/>
</dbReference>
<evidence type="ECO:0000256" key="4">
    <source>
        <dbReference type="ARBA" id="ARBA00022692"/>
    </source>
</evidence>
<dbReference type="OrthoDB" id="9810952at2"/>
<feature type="transmembrane region" description="Helical" evidence="8">
    <location>
        <begin position="235"/>
        <end position="258"/>
    </location>
</feature>
<evidence type="ECO:0000256" key="5">
    <source>
        <dbReference type="ARBA" id="ARBA00022989"/>
    </source>
</evidence>
<dbReference type="GO" id="GO:0030001">
    <property type="term" value="P:metal ion transport"/>
    <property type="evidence" value="ECO:0007669"/>
    <property type="project" value="UniProtKB-ARBA"/>
</dbReference>
<evidence type="ECO:0000256" key="6">
    <source>
        <dbReference type="ARBA" id="ARBA00023065"/>
    </source>
</evidence>
<dbReference type="GO" id="GO:0005886">
    <property type="term" value="C:plasma membrane"/>
    <property type="evidence" value="ECO:0007669"/>
    <property type="project" value="UniProtKB-SubCell"/>
</dbReference>
<feature type="transmembrane region" description="Helical" evidence="8">
    <location>
        <begin position="21"/>
        <end position="39"/>
    </location>
</feature>
<evidence type="ECO:0000313" key="9">
    <source>
        <dbReference type="EMBL" id="QAY65882.1"/>
    </source>
</evidence>
<keyword evidence="5 8" id="KW-1133">Transmembrane helix</keyword>
<feature type="transmembrane region" description="Helical" evidence="8">
    <location>
        <begin position="74"/>
        <end position="102"/>
    </location>
</feature>
<organism evidence="9 10">
    <name type="scientific">Paenibacillus protaetiae</name>
    <dbReference type="NCBI Taxonomy" id="2509456"/>
    <lineage>
        <taxon>Bacteria</taxon>
        <taxon>Bacillati</taxon>
        <taxon>Bacillota</taxon>
        <taxon>Bacilli</taxon>
        <taxon>Bacillales</taxon>
        <taxon>Paenibacillaceae</taxon>
        <taxon>Paenibacillus</taxon>
    </lineage>
</organism>
<feature type="transmembrane region" description="Helical" evidence="8">
    <location>
        <begin position="193"/>
        <end position="214"/>
    </location>
</feature>
<dbReference type="KEGG" id="pprt:ET464_05280"/>
<keyword evidence="10" id="KW-1185">Reference proteome</keyword>
<keyword evidence="2" id="KW-0813">Transport</keyword>
<dbReference type="Pfam" id="PF02386">
    <property type="entry name" value="TrkH"/>
    <property type="match status" value="1"/>
</dbReference>
<gene>
    <name evidence="9" type="ORF">ET464_05280</name>
</gene>
<dbReference type="GO" id="GO:0008324">
    <property type="term" value="F:monoatomic cation transmembrane transporter activity"/>
    <property type="evidence" value="ECO:0007669"/>
    <property type="project" value="InterPro"/>
</dbReference>
<sequence>MWSKIRDWMEKRSPAQVITGYYLLAVTISILLLSIPAVHKPGVKVSFFDTVFTAVSVVSDTGLGVFNISETYSVLGYFVIMLILQFAGIGIMAMSTFFWILLGRKIGLRERRLIMVDNNQFALSGLVNMVREILIIVVLTELIGGVILGFRFLSYFPTWHEAFVQGLFASVSATTNAGMDITGKSLIPFAHDYFVQIISVILIIFGAIGFPVLLEIKAFLSRKKSENAHPFRFSLFAKLTTSTYGILLVIGTVLIWMFERQHFLKDKSWHEGFFYSFFQAATTRSAGLTTMDINDFSIPTLVLMCLLMFIGGSPNSVGGGIRTTTFALNMLFIYHYAKGNRDIKVFKREIHSDDILKSLAISVLATILCAFSIIAISFSDKQVPLLAIVLEVCSSFGTVGLSTGITPDLSAFAKCILMVLMFIGRIGLTSVLFMISGGQKEAKIHYPVERVITG</sequence>
<evidence type="ECO:0000256" key="7">
    <source>
        <dbReference type="ARBA" id="ARBA00023136"/>
    </source>
</evidence>
<keyword evidence="3" id="KW-1003">Cell membrane</keyword>
<evidence type="ECO:0000256" key="1">
    <source>
        <dbReference type="ARBA" id="ARBA00004651"/>
    </source>
</evidence>
<dbReference type="RefSeq" id="WP_129438873.1">
    <property type="nucleotide sequence ID" value="NZ_CP035492.1"/>
</dbReference>
<comment type="subcellular location">
    <subcellularLocation>
        <location evidence="1">Cell membrane</location>
        <topology evidence="1">Multi-pass membrane protein</topology>
    </subcellularLocation>
</comment>
<protein>
    <submittedName>
        <fullName evidence="9">TrkH family potassium uptake protein</fullName>
    </submittedName>
</protein>
<feature type="transmembrane region" description="Helical" evidence="8">
    <location>
        <begin position="411"/>
        <end position="435"/>
    </location>
</feature>
<name>A0A4P6ESH1_9BACL</name>